<keyword evidence="2" id="KW-1185">Reference proteome</keyword>
<evidence type="ECO:0000313" key="2">
    <source>
        <dbReference type="Proteomes" id="UP000245657"/>
    </source>
</evidence>
<dbReference type="Proteomes" id="UP000245657">
    <property type="component" value="Unassembled WGS sequence"/>
</dbReference>
<protein>
    <submittedName>
        <fullName evidence="1">Uncharacterized protein</fullName>
    </submittedName>
</protein>
<name>A0A2V2MW44_9EURY</name>
<gene>
    <name evidence="1" type="ORF">DK846_14085</name>
</gene>
<reference evidence="1 2" key="1">
    <citation type="submission" date="2018-05" db="EMBL/GenBank/DDBJ databases">
        <title>Draft genome of Methanospirillum lacunae Ki8-1.</title>
        <authorList>
            <person name="Dueholm M.S."/>
            <person name="Nielsen P.H."/>
            <person name="Bakmann L.F."/>
            <person name="Otzen D.E."/>
        </authorList>
    </citation>
    <scope>NUCLEOTIDE SEQUENCE [LARGE SCALE GENOMIC DNA]</scope>
    <source>
        <strain evidence="1 2">Ki8-1</strain>
    </source>
</reference>
<sequence length="326" mass="36588">MAQAAGKDIISRNKRNVESSMVLEEEIYFSSHDIARDFVKVLKDMGVSSQVKQKFSLDVRLMLSGTYLNLAAMFDCMISDPKTTEEESESFSMARDQLTPQRDAIAQALEKYQVGDRVGSGVMDLVTGDRTLDGDESEDILEQIIEEVYLTRLLHLNELLDIGESGLVLSKKIEPDESTLTVFADEIPEIRDEILEKYNVSSTITAGDDGEWLVSIGSEYVFLDDLDKIGEFLEKYEVEEEDGASFFPRLQIKHILVSEILALIKEEGKVSRENIINEFANRDVETSDDGAKIALHLSAEYIDGILDDLKKVGFLKGKDQKLRIAV</sequence>
<accession>A0A2V2MW44</accession>
<dbReference type="AlphaFoldDB" id="A0A2V2MW44"/>
<comment type="caution">
    <text evidence="1">The sequence shown here is derived from an EMBL/GenBank/DDBJ whole genome shotgun (WGS) entry which is preliminary data.</text>
</comment>
<evidence type="ECO:0000313" key="1">
    <source>
        <dbReference type="EMBL" id="PWR70520.1"/>
    </source>
</evidence>
<proteinExistence type="predicted"/>
<dbReference type="EMBL" id="QGMY01000011">
    <property type="protein sequence ID" value="PWR70520.1"/>
    <property type="molecule type" value="Genomic_DNA"/>
</dbReference>
<organism evidence="1 2">
    <name type="scientific">Methanospirillum lacunae</name>
    <dbReference type="NCBI Taxonomy" id="668570"/>
    <lineage>
        <taxon>Archaea</taxon>
        <taxon>Methanobacteriati</taxon>
        <taxon>Methanobacteriota</taxon>
        <taxon>Stenosarchaea group</taxon>
        <taxon>Methanomicrobia</taxon>
        <taxon>Methanomicrobiales</taxon>
        <taxon>Methanospirillaceae</taxon>
        <taxon>Methanospirillum</taxon>
    </lineage>
</organism>